<accession>A0A2T9ZB36</accession>
<dbReference type="Proteomes" id="UP000245609">
    <property type="component" value="Unassembled WGS sequence"/>
</dbReference>
<keyword evidence="5 7" id="KW-0931">ER-Golgi transport</keyword>
<keyword evidence="9" id="KW-1185">Reference proteome</keyword>
<gene>
    <name evidence="8" type="ORF">BB560_003775</name>
</gene>
<keyword evidence="6 7" id="KW-0333">Golgi apparatus</keyword>
<dbReference type="InterPro" id="IPR007194">
    <property type="entry name" value="TRAPP_component"/>
</dbReference>
<dbReference type="Pfam" id="PF04051">
    <property type="entry name" value="TRAPP"/>
    <property type="match status" value="1"/>
</dbReference>
<dbReference type="GO" id="GO:0006888">
    <property type="term" value="P:endoplasmic reticulum to Golgi vesicle-mediated transport"/>
    <property type="evidence" value="ECO:0007669"/>
    <property type="project" value="TreeGrafter"/>
</dbReference>
<keyword evidence="4 7" id="KW-0256">Endoplasmic reticulum</keyword>
<keyword evidence="3 7" id="KW-0813">Transport</keyword>
<comment type="subcellular location">
    <subcellularLocation>
        <location evidence="1">Endoplasmic reticulum</location>
    </subcellularLocation>
    <subcellularLocation>
        <location evidence="7">Golgi apparatus</location>
        <location evidence="7">cis-Golgi network</location>
    </subcellularLocation>
</comment>
<dbReference type="GO" id="GO:1990070">
    <property type="term" value="C:TRAPPI protein complex"/>
    <property type="evidence" value="ECO:0007669"/>
    <property type="project" value="TreeGrafter"/>
</dbReference>
<reference evidence="8 9" key="1">
    <citation type="journal article" date="2018" name="MBio">
        <title>Comparative Genomics Reveals the Core Gene Toolbox for the Fungus-Insect Symbiosis.</title>
        <authorList>
            <person name="Wang Y."/>
            <person name="Stata M."/>
            <person name="Wang W."/>
            <person name="Stajich J.E."/>
            <person name="White M.M."/>
            <person name="Moncalvo J.M."/>
        </authorList>
    </citation>
    <scope>NUCLEOTIDE SEQUENCE [LARGE SCALE GENOMIC DNA]</scope>
    <source>
        <strain evidence="8 9">SC-DP-2</strain>
    </source>
</reference>
<comment type="subunit">
    <text evidence="7">Part of the multisubunit TRAPP (transport protein particle) complex.</text>
</comment>
<evidence type="ECO:0000256" key="3">
    <source>
        <dbReference type="ARBA" id="ARBA00022448"/>
    </source>
</evidence>
<dbReference type="EMBL" id="MBFS01000798">
    <property type="protein sequence ID" value="PVV01794.1"/>
    <property type="molecule type" value="Genomic_DNA"/>
</dbReference>
<sequence>MIKRPAPILEKNLFRKRDAQINLSTFALLFSEIIQLSEIGYRVGIRIFELTMQRERTIHRENRVLNILLYINTTIWKFLFGKQADSLEKSTENADEYMITDNDPLLSKFISIPKEMVSFNPYAFIAGIIEAILEACQCPSRVTAHTVPIDGKPLRTVILIKFNKFVLDRENKLGSK</sequence>
<evidence type="ECO:0000313" key="9">
    <source>
        <dbReference type="Proteomes" id="UP000245609"/>
    </source>
</evidence>
<protein>
    <recommendedName>
        <fullName evidence="7">Trafficking protein particle complex subunit</fullName>
    </recommendedName>
</protein>
<dbReference type="Gene3D" id="3.30.1380.20">
    <property type="entry name" value="Trafficking protein particle complex subunit 3"/>
    <property type="match status" value="1"/>
</dbReference>
<name>A0A2T9ZB36_9FUNG</name>
<dbReference type="OrthoDB" id="10254842at2759"/>
<dbReference type="STRING" id="133381.A0A2T9ZB36"/>
<dbReference type="PANTHER" id="PTHR20902">
    <property type="entry name" value="41-2 PROTEIN ANTIGEN-RELATED"/>
    <property type="match status" value="1"/>
</dbReference>
<dbReference type="GO" id="GO:1990072">
    <property type="term" value="C:TRAPPIII protein complex"/>
    <property type="evidence" value="ECO:0007669"/>
    <property type="project" value="TreeGrafter"/>
</dbReference>
<dbReference type="PIRSF" id="PIRSF017479">
    <property type="entry name" value="TRAPP_I_complex_Trs31"/>
    <property type="match status" value="1"/>
</dbReference>
<dbReference type="GO" id="GO:1990071">
    <property type="term" value="C:TRAPPII protein complex"/>
    <property type="evidence" value="ECO:0007669"/>
    <property type="project" value="TreeGrafter"/>
</dbReference>
<evidence type="ECO:0000256" key="7">
    <source>
        <dbReference type="PIRNR" id="PIRNR017479"/>
    </source>
</evidence>
<dbReference type="GO" id="GO:0005783">
    <property type="term" value="C:endoplasmic reticulum"/>
    <property type="evidence" value="ECO:0007669"/>
    <property type="project" value="UniProtKB-SubCell"/>
</dbReference>
<dbReference type="SUPFAM" id="SSF111126">
    <property type="entry name" value="Ligand-binding domain in the NO signalling and Golgi transport"/>
    <property type="match status" value="1"/>
</dbReference>
<evidence type="ECO:0000313" key="8">
    <source>
        <dbReference type="EMBL" id="PVV01794.1"/>
    </source>
</evidence>
<comment type="similarity">
    <text evidence="2 7">Belongs to the TRAPP small subunits family. BET3 subfamily.</text>
</comment>
<dbReference type="InterPro" id="IPR024096">
    <property type="entry name" value="NO_sig/Golgi_transp_ligand-bd"/>
</dbReference>
<evidence type="ECO:0000256" key="1">
    <source>
        <dbReference type="ARBA" id="ARBA00004240"/>
    </source>
</evidence>
<dbReference type="InterPro" id="IPR016696">
    <property type="entry name" value="TRAPP-I_su5"/>
</dbReference>
<comment type="caution">
    <text evidence="8">The sequence shown here is derived from an EMBL/GenBank/DDBJ whole genome shotgun (WGS) entry which is preliminary data.</text>
</comment>
<dbReference type="PANTHER" id="PTHR20902:SF0">
    <property type="entry name" value="TRAFFICKING PROTEIN PARTICLE COMPLEX SUBUNIT 5"/>
    <property type="match status" value="1"/>
</dbReference>
<dbReference type="CDD" id="cd14943">
    <property type="entry name" value="TRAPPC5_Trs31"/>
    <property type="match status" value="1"/>
</dbReference>
<organism evidence="8 9">
    <name type="scientific">Smittium megazygosporum</name>
    <dbReference type="NCBI Taxonomy" id="133381"/>
    <lineage>
        <taxon>Eukaryota</taxon>
        <taxon>Fungi</taxon>
        <taxon>Fungi incertae sedis</taxon>
        <taxon>Zoopagomycota</taxon>
        <taxon>Kickxellomycotina</taxon>
        <taxon>Harpellomycetes</taxon>
        <taxon>Harpellales</taxon>
        <taxon>Legeriomycetaceae</taxon>
        <taxon>Smittium</taxon>
    </lineage>
</organism>
<proteinExistence type="inferred from homology"/>
<dbReference type="AlphaFoldDB" id="A0A2T9ZB36"/>
<evidence type="ECO:0000256" key="6">
    <source>
        <dbReference type="ARBA" id="ARBA00023034"/>
    </source>
</evidence>
<evidence type="ECO:0000256" key="5">
    <source>
        <dbReference type="ARBA" id="ARBA00022892"/>
    </source>
</evidence>
<evidence type="ECO:0000256" key="4">
    <source>
        <dbReference type="ARBA" id="ARBA00022824"/>
    </source>
</evidence>
<evidence type="ECO:0000256" key="2">
    <source>
        <dbReference type="ARBA" id="ARBA00006218"/>
    </source>
</evidence>